<feature type="domain" description="WYL" evidence="1">
    <location>
        <begin position="5"/>
        <end position="64"/>
    </location>
</feature>
<comment type="caution">
    <text evidence="2">The sequence shown here is derived from an EMBL/GenBank/DDBJ whole genome shotgun (WGS) entry which is preliminary data.</text>
</comment>
<evidence type="ECO:0000313" key="2">
    <source>
        <dbReference type="EMBL" id="MCM3712747.1"/>
    </source>
</evidence>
<dbReference type="InterPro" id="IPR026881">
    <property type="entry name" value="WYL_dom"/>
</dbReference>
<proteinExistence type="predicted"/>
<dbReference type="RefSeq" id="WP_251221603.1">
    <property type="nucleotide sequence ID" value="NZ_JAMBOL010000001.1"/>
</dbReference>
<accession>A0A9X2IMU5</accession>
<organism evidence="2 3">
    <name type="scientific">Halalkalibacter oceani</name>
    <dbReference type="NCBI Taxonomy" id="1653776"/>
    <lineage>
        <taxon>Bacteria</taxon>
        <taxon>Bacillati</taxon>
        <taxon>Bacillota</taxon>
        <taxon>Bacilli</taxon>
        <taxon>Bacillales</taxon>
        <taxon>Bacillaceae</taxon>
        <taxon>Halalkalibacter</taxon>
    </lineage>
</organism>
<name>A0A9X2IMU5_9BACI</name>
<protein>
    <recommendedName>
        <fullName evidence="1">WYL domain-containing protein</fullName>
    </recommendedName>
</protein>
<dbReference type="Proteomes" id="UP001139179">
    <property type="component" value="Unassembled WGS sequence"/>
</dbReference>
<keyword evidence="3" id="KW-1185">Reference proteome</keyword>
<dbReference type="EMBL" id="JAMBOL010000001">
    <property type="protein sequence ID" value="MCM3712747.1"/>
    <property type="molecule type" value="Genomic_DNA"/>
</dbReference>
<dbReference type="Pfam" id="PF13280">
    <property type="entry name" value="WYL"/>
    <property type="match status" value="1"/>
</dbReference>
<evidence type="ECO:0000259" key="1">
    <source>
        <dbReference type="Pfam" id="PF13280"/>
    </source>
</evidence>
<dbReference type="AlphaFoldDB" id="A0A9X2IMU5"/>
<sequence>MRLKRILEQSIEKNERIQIIYMAANGELSQRDVTVKAFNETHVIGYCHYRRQTRMFKRDNILAAAGKKETG</sequence>
<evidence type="ECO:0000313" key="3">
    <source>
        <dbReference type="Proteomes" id="UP001139179"/>
    </source>
</evidence>
<reference evidence="2" key="1">
    <citation type="submission" date="2022-05" db="EMBL/GenBank/DDBJ databases">
        <title>Comparative Genomics of Spacecraft Associated Microbes.</title>
        <authorList>
            <person name="Tran M.T."/>
            <person name="Wright A."/>
            <person name="Seuylemezian A."/>
            <person name="Eisen J."/>
            <person name="Coil D."/>
        </authorList>
    </citation>
    <scope>NUCLEOTIDE SEQUENCE</scope>
    <source>
        <strain evidence="2">214.1.1</strain>
    </source>
</reference>
<gene>
    <name evidence="2" type="ORF">M3202_01510</name>
</gene>